<dbReference type="InterPro" id="IPR021308">
    <property type="entry name" value="GfcB"/>
</dbReference>
<dbReference type="OrthoDB" id="6156230at2"/>
<proteinExistence type="predicted"/>
<dbReference type="STRING" id="1033802.SSPSH_002431"/>
<comment type="caution">
    <text evidence="1">The sequence shown here is derived from an EMBL/GenBank/DDBJ whole genome shotgun (WGS) entry which is preliminary data.</text>
</comment>
<evidence type="ECO:0000313" key="2">
    <source>
        <dbReference type="Proteomes" id="UP000006242"/>
    </source>
</evidence>
<dbReference type="InterPro" id="IPR023373">
    <property type="entry name" value="YmcC_sf"/>
</dbReference>
<organism evidence="1 2">
    <name type="scientific">Salinisphaera shabanensis E1L3A</name>
    <dbReference type="NCBI Taxonomy" id="1033802"/>
    <lineage>
        <taxon>Bacteria</taxon>
        <taxon>Pseudomonadati</taxon>
        <taxon>Pseudomonadota</taxon>
        <taxon>Gammaproteobacteria</taxon>
        <taxon>Salinisphaerales</taxon>
        <taxon>Salinisphaeraceae</taxon>
        <taxon>Salinisphaera</taxon>
    </lineage>
</organism>
<dbReference type="PROSITE" id="PS51257">
    <property type="entry name" value="PROKAR_LIPOPROTEIN"/>
    <property type="match status" value="1"/>
</dbReference>
<sequence length="228" mass="24595">MKGRLRAAFLCLLLLFVSALMIGCADARRNSPFVSTFATFLPGGGGDVGKQAAAIPYASVDLSIGRAGGLLILAELTDDLTFWQSSTRETIVFRKGYLESTSGLYADLLYSRMGDAGDESLVPWEAAPGDGASALNYRVERGWRDAKGVTHAAAGQASFACAGQPESRDLPLTTIELTRCVETVDWVSGGQTRSVVWRDPATYRIWAGDVAAWPGGLRVTWDVARPWW</sequence>
<dbReference type="eggNOG" id="ENOG5032SRZ">
    <property type="taxonomic scope" value="Bacteria"/>
</dbReference>
<dbReference type="Pfam" id="PF11102">
    <property type="entry name" value="YjbF"/>
    <property type="match status" value="1"/>
</dbReference>
<dbReference type="SUPFAM" id="SSF159270">
    <property type="entry name" value="YmcC-like"/>
    <property type="match status" value="1"/>
</dbReference>
<keyword evidence="1" id="KW-0449">Lipoprotein</keyword>
<keyword evidence="2" id="KW-1185">Reference proteome</keyword>
<reference evidence="1 2" key="1">
    <citation type="journal article" date="2011" name="J. Bacteriol.">
        <title>Genome sequence of Salinisphaera shabanensis, a gammaproteobacterium from the harsh, variable environment of the brine-seawater interface of the Shaban Deep in the Red Sea.</title>
        <authorList>
            <person name="Antunes A."/>
            <person name="Alam I."/>
            <person name="Bajic V.B."/>
            <person name="Stingl U."/>
        </authorList>
    </citation>
    <scope>NUCLEOTIDE SEQUENCE [LARGE SCALE GENOMIC DNA]</scope>
    <source>
        <strain evidence="1 2">E1L3A</strain>
    </source>
</reference>
<dbReference type="AlphaFoldDB" id="U2FWV9"/>
<dbReference type="Proteomes" id="UP000006242">
    <property type="component" value="Unassembled WGS sequence"/>
</dbReference>
<evidence type="ECO:0000313" key="1">
    <source>
        <dbReference type="EMBL" id="ERJ18723.1"/>
    </source>
</evidence>
<gene>
    <name evidence="1" type="ORF">SSPSH_002431</name>
</gene>
<name>U2FWV9_9GAMM</name>
<protein>
    <submittedName>
        <fullName evidence="1">Membrane lipoprotein</fullName>
    </submittedName>
</protein>
<dbReference type="EMBL" id="AFNV02000016">
    <property type="protein sequence ID" value="ERJ18723.1"/>
    <property type="molecule type" value="Genomic_DNA"/>
</dbReference>
<accession>U2FWV9</accession>
<dbReference type="Gene3D" id="2.40.360.10">
    <property type="entry name" value="YmcC-like"/>
    <property type="match status" value="1"/>
</dbReference>
<reference evidence="1 2" key="2">
    <citation type="journal article" date="2013" name="PLoS ONE">
        <title>INDIGO - INtegrated Data Warehouse of MIcrobial GenOmes with Examples from the Red Sea Extremophiles.</title>
        <authorList>
            <person name="Alam I."/>
            <person name="Antunes A."/>
            <person name="Kamau A.A."/>
            <person name="Ba Alawi W."/>
            <person name="Kalkatawi M."/>
            <person name="Stingl U."/>
            <person name="Bajic V.B."/>
        </authorList>
    </citation>
    <scope>NUCLEOTIDE SEQUENCE [LARGE SCALE GENOMIC DNA]</scope>
    <source>
        <strain evidence="1 2">E1L3A</strain>
    </source>
</reference>
<dbReference type="RefSeq" id="WP_021031715.1">
    <property type="nucleotide sequence ID" value="NZ_AFNV02000016.1"/>
</dbReference>